<evidence type="ECO:0000259" key="7">
    <source>
        <dbReference type="Pfam" id="PF01281"/>
    </source>
</evidence>
<evidence type="ECO:0000256" key="5">
    <source>
        <dbReference type="ARBA" id="ARBA00023274"/>
    </source>
</evidence>
<dbReference type="InterPro" id="IPR020070">
    <property type="entry name" value="Ribosomal_bL9_N"/>
</dbReference>
<keyword evidence="4" id="KW-0689">Ribosomal protein</keyword>
<dbReference type="Gene3D" id="3.10.430.100">
    <property type="entry name" value="Ribosomal protein L9, C-terminal domain"/>
    <property type="match status" value="1"/>
</dbReference>
<dbReference type="EMBL" id="BRYB01002437">
    <property type="protein sequence ID" value="GMI19440.1"/>
    <property type="molecule type" value="Genomic_DNA"/>
</dbReference>
<accession>A0ABQ6M4V0</accession>
<dbReference type="InterPro" id="IPR020069">
    <property type="entry name" value="Ribosomal_bL9_C"/>
</dbReference>
<name>A0ABQ6M4V0_9STRA</name>
<dbReference type="Proteomes" id="UP001165060">
    <property type="component" value="Unassembled WGS sequence"/>
</dbReference>
<dbReference type="InterPro" id="IPR036935">
    <property type="entry name" value="Ribosomal_bL9_N_sf"/>
</dbReference>
<gene>
    <name evidence="9" type="ORF">TeGR_g7143</name>
</gene>
<dbReference type="SUPFAM" id="SSF55653">
    <property type="entry name" value="Ribosomal protein L9 C-domain"/>
    <property type="match status" value="1"/>
</dbReference>
<dbReference type="InterPro" id="IPR009027">
    <property type="entry name" value="Ribosomal_bL9/RNase_H1_N"/>
</dbReference>
<proteinExistence type="inferred from homology"/>
<dbReference type="PANTHER" id="PTHR21368">
    <property type="entry name" value="50S RIBOSOMAL PROTEIN L9"/>
    <property type="match status" value="1"/>
</dbReference>
<keyword evidence="5" id="KW-0687">Ribonucleoprotein</keyword>
<feature type="domain" description="Ribosomal protein L9" evidence="7">
    <location>
        <begin position="320"/>
        <end position="365"/>
    </location>
</feature>
<comment type="similarity">
    <text evidence="1">Belongs to the bacterial ribosomal protein bL9 family.</text>
</comment>
<dbReference type="InterPro" id="IPR000244">
    <property type="entry name" value="Ribosomal_bL9"/>
</dbReference>
<dbReference type="Pfam" id="PF03948">
    <property type="entry name" value="Ribosomal_L9_C"/>
    <property type="match status" value="1"/>
</dbReference>
<feature type="non-terminal residue" evidence="9">
    <location>
        <position position="1"/>
    </location>
</feature>
<evidence type="ECO:0000256" key="6">
    <source>
        <dbReference type="ARBA" id="ARBA00035427"/>
    </source>
</evidence>
<keyword evidence="10" id="KW-1185">Reference proteome</keyword>
<evidence type="ECO:0000256" key="3">
    <source>
        <dbReference type="ARBA" id="ARBA00022884"/>
    </source>
</evidence>
<reference evidence="9 10" key="1">
    <citation type="journal article" date="2023" name="Commun. Biol.">
        <title>Genome analysis of Parmales, the sister group of diatoms, reveals the evolutionary specialization of diatoms from phago-mixotrophs to photoautotrophs.</title>
        <authorList>
            <person name="Ban H."/>
            <person name="Sato S."/>
            <person name="Yoshikawa S."/>
            <person name="Yamada K."/>
            <person name="Nakamura Y."/>
            <person name="Ichinomiya M."/>
            <person name="Sato N."/>
            <person name="Blanc-Mathieu R."/>
            <person name="Endo H."/>
            <person name="Kuwata A."/>
            <person name="Ogata H."/>
        </authorList>
    </citation>
    <scope>NUCLEOTIDE SEQUENCE [LARGE SCALE GENOMIC DNA]</scope>
</reference>
<dbReference type="SUPFAM" id="SSF55658">
    <property type="entry name" value="L9 N-domain-like"/>
    <property type="match status" value="1"/>
</dbReference>
<feature type="domain" description="Large ribosomal subunit protein bL9 C-terminal" evidence="8">
    <location>
        <begin position="380"/>
        <end position="469"/>
    </location>
</feature>
<dbReference type="InterPro" id="IPR036791">
    <property type="entry name" value="Ribosomal_bL9_C_sf"/>
</dbReference>
<evidence type="ECO:0000256" key="4">
    <source>
        <dbReference type="ARBA" id="ARBA00022980"/>
    </source>
</evidence>
<evidence type="ECO:0000259" key="8">
    <source>
        <dbReference type="Pfam" id="PF03948"/>
    </source>
</evidence>
<keyword evidence="2" id="KW-0699">rRNA-binding</keyword>
<protein>
    <recommendedName>
        <fullName evidence="6">50S ribosomal protein L9, chloroplastic</fullName>
    </recommendedName>
</protein>
<evidence type="ECO:0000256" key="1">
    <source>
        <dbReference type="ARBA" id="ARBA00010605"/>
    </source>
</evidence>
<organism evidence="9 10">
    <name type="scientific">Tetraparma gracilis</name>
    <dbReference type="NCBI Taxonomy" id="2962635"/>
    <lineage>
        <taxon>Eukaryota</taxon>
        <taxon>Sar</taxon>
        <taxon>Stramenopiles</taxon>
        <taxon>Ochrophyta</taxon>
        <taxon>Bolidophyceae</taxon>
        <taxon>Parmales</taxon>
        <taxon>Triparmaceae</taxon>
        <taxon>Tetraparma</taxon>
    </lineage>
</organism>
<evidence type="ECO:0000313" key="9">
    <source>
        <dbReference type="EMBL" id="GMI19440.1"/>
    </source>
</evidence>
<dbReference type="Gene3D" id="3.40.5.10">
    <property type="entry name" value="Ribosomal protein L9, N-terminal domain"/>
    <property type="match status" value="1"/>
</dbReference>
<evidence type="ECO:0000256" key="2">
    <source>
        <dbReference type="ARBA" id="ARBA00022730"/>
    </source>
</evidence>
<evidence type="ECO:0000313" key="10">
    <source>
        <dbReference type="Proteomes" id="UP001165060"/>
    </source>
</evidence>
<keyword evidence="3" id="KW-0694">RNA-binding</keyword>
<sequence>VKAAKSFEAADAKELGQLLVLDTDNVRGKRDPDPLEAKLRTFVDRSAVLRGARSTCPWIEVLLKEVLRNRLRVPKGSMKALEEFTEEDARKAGRGFANALVANATAEAAVDEWVMTYPALSELEQRPMMNAVASSILAQVAWGVKFRAYLGAGVSAADALSDAYMINEFYVMGKVSTANGLMAMVGANLGFQVLVVFIQTQGLKKDKWRTALVEMLSVVTFTKPGLDAYRVASGAEQLPGAAASPLMEMLYVKGGELFFEAIPGLVLQLVAVLLAKERSTSAYVSIWISTASTALTATTMFWDNDTDPGSPKGSTSKKSIQIQLSQFIEGVGQKDEVVMVAPSYFSNVIVKKNLGRQISDKEVAELQRAAASSAAAQKEESERVAKLLSEIGSICITRKRASGDKLFGSVTTKNISDALRERVAEEVLTSKAAKLSVVGVKGDIKTAGSYECELSLPQGVTAKFELVVAGSDEECAT</sequence>
<dbReference type="Pfam" id="PF01281">
    <property type="entry name" value="Ribosomal_L9_N"/>
    <property type="match status" value="1"/>
</dbReference>
<comment type="caution">
    <text evidence="9">The sequence shown here is derived from an EMBL/GenBank/DDBJ whole genome shotgun (WGS) entry which is preliminary data.</text>
</comment>